<evidence type="ECO:0000259" key="2">
    <source>
        <dbReference type="Pfam" id="PF01693"/>
    </source>
</evidence>
<sequence length="493" mass="54089">MVRPDYVCINVAHSIQPVVDRLVLIYPSTETLRHTFCLAMKEPPTLSEPDLLDSLLRSPNTCDRCLKPHFKHAAIPDATFTILTSCPHNPDPEYPDFRNKAVAKILPDNRQHQACMGHLLVFKHALVDDANLSNAHLPVIDVAPSDLPYLDELVSRWVVHVHGLSASGGATSIYTLSISFGFPIAIVVSKQLLTSDWLGEFRSPFPPPPMAILDNATAPLPVYDIDEIFATLTLEERASPTRRRRRRSRPPAPVTPPPDYEDIASRRSPPRTPTARPPPSSSSSPPPSSSPTVYKVSSPAQTGYLADWSEAANLTRASPHTTVRAVRKTPAKRRSKKAAYVVFRGRSIGVFLTWEEVSRATSGVRFALQQGYTTVDDAQVAFDTAVSKGWTCASDFWRATPVLPSQAPAPLTTDPAMDADTRSRRRSVEAHSWYVVYAGVNPGVFATSLECALNVLGIESSLHESTPTYADAVAKFQRATARGEVRVCRARVA</sequence>
<name>A0AAD6RYV8_9AGAR</name>
<evidence type="ECO:0000256" key="1">
    <source>
        <dbReference type="SAM" id="MobiDB-lite"/>
    </source>
</evidence>
<feature type="domain" description="Ribonuclease H1 N-terminal" evidence="2">
    <location>
        <begin position="339"/>
        <end position="379"/>
    </location>
</feature>
<feature type="compositionally biased region" description="Pro residues" evidence="1">
    <location>
        <begin position="270"/>
        <end position="289"/>
    </location>
</feature>
<protein>
    <recommendedName>
        <fullName evidence="2">Ribonuclease H1 N-terminal domain-containing protein</fullName>
    </recommendedName>
</protein>
<comment type="caution">
    <text evidence="3">The sequence shown here is derived from an EMBL/GenBank/DDBJ whole genome shotgun (WGS) entry which is preliminary data.</text>
</comment>
<evidence type="ECO:0000313" key="3">
    <source>
        <dbReference type="EMBL" id="KAJ7017141.1"/>
    </source>
</evidence>
<gene>
    <name evidence="3" type="ORF">C8F04DRAFT_1279936</name>
</gene>
<reference evidence="3" key="1">
    <citation type="submission" date="2023-03" db="EMBL/GenBank/DDBJ databases">
        <title>Massive genome expansion in bonnet fungi (Mycena s.s.) driven by repeated elements and novel gene families across ecological guilds.</title>
        <authorList>
            <consortium name="Lawrence Berkeley National Laboratory"/>
            <person name="Harder C.B."/>
            <person name="Miyauchi S."/>
            <person name="Viragh M."/>
            <person name="Kuo A."/>
            <person name="Thoen E."/>
            <person name="Andreopoulos B."/>
            <person name="Lu D."/>
            <person name="Skrede I."/>
            <person name="Drula E."/>
            <person name="Henrissat B."/>
            <person name="Morin E."/>
            <person name="Kohler A."/>
            <person name="Barry K."/>
            <person name="LaButti K."/>
            <person name="Morin E."/>
            <person name="Salamov A."/>
            <person name="Lipzen A."/>
            <person name="Mereny Z."/>
            <person name="Hegedus B."/>
            <person name="Baldrian P."/>
            <person name="Stursova M."/>
            <person name="Weitz H."/>
            <person name="Taylor A."/>
            <person name="Grigoriev I.V."/>
            <person name="Nagy L.G."/>
            <person name="Martin F."/>
            <person name="Kauserud H."/>
        </authorList>
    </citation>
    <scope>NUCLEOTIDE SEQUENCE</scope>
    <source>
        <strain evidence="3">CBHHK200</strain>
    </source>
</reference>
<evidence type="ECO:0000313" key="4">
    <source>
        <dbReference type="Proteomes" id="UP001218188"/>
    </source>
</evidence>
<dbReference type="AlphaFoldDB" id="A0AAD6RYV8"/>
<feature type="compositionally biased region" description="Basic residues" evidence="1">
    <location>
        <begin position="240"/>
        <end position="249"/>
    </location>
</feature>
<dbReference type="Pfam" id="PF01693">
    <property type="entry name" value="Cauli_VI"/>
    <property type="match status" value="1"/>
</dbReference>
<dbReference type="InterPro" id="IPR009027">
    <property type="entry name" value="Ribosomal_bL9/RNase_H1_N"/>
</dbReference>
<keyword evidence="4" id="KW-1185">Reference proteome</keyword>
<proteinExistence type="predicted"/>
<accession>A0AAD6RYV8</accession>
<dbReference type="InterPro" id="IPR037056">
    <property type="entry name" value="RNase_H1_N_sf"/>
</dbReference>
<dbReference type="Proteomes" id="UP001218188">
    <property type="component" value="Unassembled WGS sequence"/>
</dbReference>
<organism evidence="3 4">
    <name type="scientific">Mycena alexandri</name>
    <dbReference type="NCBI Taxonomy" id="1745969"/>
    <lineage>
        <taxon>Eukaryota</taxon>
        <taxon>Fungi</taxon>
        <taxon>Dikarya</taxon>
        <taxon>Basidiomycota</taxon>
        <taxon>Agaricomycotina</taxon>
        <taxon>Agaricomycetes</taxon>
        <taxon>Agaricomycetidae</taxon>
        <taxon>Agaricales</taxon>
        <taxon>Marasmiineae</taxon>
        <taxon>Mycenaceae</taxon>
        <taxon>Mycena</taxon>
    </lineage>
</organism>
<dbReference type="Gene3D" id="3.40.970.10">
    <property type="entry name" value="Ribonuclease H1, N-terminal domain"/>
    <property type="match status" value="2"/>
</dbReference>
<feature type="region of interest" description="Disordered" evidence="1">
    <location>
        <begin position="236"/>
        <end position="296"/>
    </location>
</feature>
<dbReference type="EMBL" id="JARJCM010000429">
    <property type="protein sequence ID" value="KAJ7017141.1"/>
    <property type="molecule type" value="Genomic_DNA"/>
</dbReference>
<dbReference type="SUPFAM" id="SSF55658">
    <property type="entry name" value="L9 N-domain-like"/>
    <property type="match status" value="1"/>
</dbReference>
<dbReference type="InterPro" id="IPR011320">
    <property type="entry name" value="RNase_H1_N"/>
</dbReference>